<accession>A0A0N4UY34</accession>
<keyword evidence="3" id="KW-0540">Nuclease</keyword>
<keyword evidence="10" id="KW-0539">Nucleus</keyword>
<dbReference type="GO" id="GO:0035312">
    <property type="term" value="F:5'-3' DNA exonuclease activity"/>
    <property type="evidence" value="ECO:0007669"/>
    <property type="project" value="TreeGrafter"/>
</dbReference>
<dbReference type="OrthoDB" id="262529at2759"/>
<dbReference type="PANTHER" id="PTHR23240:SF8">
    <property type="entry name" value="PROTEIN ARTEMIS"/>
    <property type="match status" value="1"/>
</dbReference>
<dbReference type="EMBL" id="UXUI01007334">
    <property type="protein sequence ID" value="VDD87038.1"/>
    <property type="molecule type" value="Genomic_DNA"/>
</dbReference>
<gene>
    <name evidence="14" type="ORF">EVEC_LOCUS2181</name>
</gene>
<dbReference type="InterPro" id="IPR011084">
    <property type="entry name" value="DRMBL"/>
</dbReference>
<sequence>MSTFCGRIRECDWISIDCFQGINLESEVFFLSHCHRDHMVGLDHGSFHDVLVTKNRKLYCHNVTKIILESSKGYSHLAQETFCMKSKNSESYFMKHVGKDYDDTFTITVPQNDDENDDAGADVEKKNVSKSVNITFLDAQHCPGSAMILLEFPDSRTALYTGDFRLLKDNWLSCKPIRDPCTSTGFKMINSLYFDSTFCRKETMNTPSKEQSKQLLLKMVSDWLDKHSSHKVLIWGITAAYGLEYLLQAIWEKTGHKTHVSADKFRIYSKIPDIAKYVTCFAESTPVHACTTGISALDECYEERKQSVVKTRSRKYKPQIFPCGLCRPDNKMVKVIRPSTIWFARRQEENALGYEHNHFCRLFYSNHCSFSEIAETVKILRPLWVSPNVVDKNASSHYVQKVTEYLRSYLCKSECKTEAKIEPTSDFKCEVEVREDSKDGKLKIGFADLECKEEVESKELECKRETETDAVVPPKIPKVECPSDE</sequence>
<evidence type="ECO:0000256" key="11">
    <source>
        <dbReference type="ARBA" id="ARBA00039759"/>
    </source>
</evidence>
<evidence type="ECO:0000313" key="14">
    <source>
        <dbReference type="EMBL" id="VDD87038.1"/>
    </source>
</evidence>
<keyword evidence="9" id="KW-0234">DNA repair</keyword>
<protein>
    <recommendedName>
        <fullName evidence="11">Protein artemis</fullName>
    </recommendedName>
    <alternativeName>
        <fullName evidence="12">DNA cross-link repair 1C protein</fullName>
    </alternativeName>
</protein>
<dbReference type="WBParaSite" id="EVEC_0000247301-mRNA-1">
    <property type="protein sequence ID" value="EVEC_0000247301-mRNA-1"/>
    <property type="gene ID" value="EVEC_0000247301"/>
</dbReference>
<dbReference type="Gene3D" id="3.60.15.10">
    <property type="entry name" value="Ribonuclease Z/Hydroxyacylglutathione hydrolase-like"/>
    <property type="match status" value="1"/>
</dbReference>
<dbReference type="STRING" id="51028.A0A0N4UY34"/>
<evidence type="ECO:0000256" key="1">
    <source>
        <dbReference type="ARBA" id="ARBA00004123"/>
    </source>
</evidence>
<dbReference type="Proteomes" id="UP000274131">
    <property type="component" value="Unassembled WGS sequence"/>
</dbReference>
<evidence type="ECO:0000256" key="3">
    <source>
        <dbReference type="ARBA" id="ARBA00022722"/>
    </source>
</evidence>
<dbReference type="GO" id="GO:0006310">
    <property type="term" value="P:DNA recombination"/>
    <property type="evidence" value="ECO:0007669"/>
    <property type="project" value="UniProtKB-KW"/>
</dbReference>
<evidence type="ECO:0000256" key="7">
    <source>
        <dbReference type="ARBA" id="ARBA00022839"/>
    </source>
</evidence>
<comment type="similarity">
    <text evidence="2">Belongs to the DNA repair metallo-beta-lactamase (DRMBL) family.</text>
</comment>
<evidence type="ECO:0000313" key="16">
    <source>
        <dbReference type="WBParaSite" id="EVEC_0000247301-mRNA-1"/>
    </source>
</evidence>
<feature type="domain" description="DNA repair metallo-beta-lactamase" evidence="13">
    <location>
        <begin position="330"/>
        <end position="390"/>
    </location>
</feature>
<evidence type="ECO:0000256" key="10">
    <source>
        <dbReference type="ARBA" id="ARBA00023242"/>
    </source>
</evidence>
<dbReference type="GO" id="GO:0036297">
    <property type="term" value="P:interstrand cross-link repair"/>
    <property type="evidence" value="ECO:0007669"/>
    <property type="project" value="TreeGrafter"/>
</dbReference>
<dbReference type="SUPFAM" id="SSF56281">
    <property type="entry name" value="Metallo-hydrolase/oxidoreductase"/>
    <property type="match status" value="1"/>
</dbReference>
<evidence type="ECO:0000259" key="13">
    <source>
        <dbReference type="Pfam" id="PF07522"/>
    </source>
</evidence>
<reference evidence="16" key="1">
    <citation type="submission" date="2017-02" db="UniProtKB">
        <authorList>
            <consortium name="WormBaseParasite"/>
        </authorList>
    </citation>
    <scope>IDENTIFICATION</scope>
</reference>
<dbReference type="PANTHER" id="PTHR23240">
    <property type="entry name" value="DNA CROSS-LINK REPAIR PROTEIN PSO2/SNM1-RELATED"/>
    <property type="match status" value="1"/>
</dbReference>
<dbReference type="InterPro" id="IPR036866">
    <property type="entry name" value="RibonucZ/Hydroxyglut_hydro"/>
</dbReference>
<proteinExistence type="inferred from homology"/>
<dbReference type="GO" id="GO:0003684">
    <property type="term" value="F:damaged DNA binding"/>
    <property type="evidence" value="ECO:0007669"/>
    <property type="project" value="TreeGrafter"/>
</dbReference>
<keyword evidence="15" id="KW-1185">Reference proteome</keyword>
<dbReference type="GO" id="GO:0005634">
    <property type="term" value="C:nucleus"/>
    <property type="evidence" value="ECO:0007669"/>
    <property type="project" value="UniProtKB-SubCell"/>
</dbReference>
<evidence type="ECO:0000256" key="9">
    <source>
        <dbReference type="ARBA" id="ARBA00023204"/>
    </source>
</evidence>
<dbReference type="GO" id="GO:0000723">
    <property type="term" value="P:telomere maintenance"/>
    <property type="evidence" value="ECO:0007669"/>
    <property type="project" value="TreeGrafter"/>
</dbReference>
<evidence type="ECO:0000256" key="4">
    <source>
        <dbReference type="ARBA" id="ARBA00022759"/>
    </source>
</evidence>
<evidence type="ECO:0000256" key="12">
    <source>
        <dbReference type="ARBA" id="ARBA00042677"/>
    </source>
</evidence>
<name>A0A0N4UY34_ENTVE</name>
<dbReference type="AlphaFoldDB" id="A0A0N4UY34"/>
<comment type="subcellular location">
    <subcellularLocation>
        <location evidence="1">Nucleus</location>
    </subcellularLocation>
</comment>
<dbReference type="GO" id="GO:0004519">
    <property type="term" value="F:endonuclease activity"/>
    <property type="evidence" value="ECO:0007669"/>
    <property type="project" value="UniProtKB-KW"/>
</dbReference>
<evidence type="ECO:0000256" key="6">
    <source>
        <dbReference type="ARBA" id="ARBA00022801"/>
    </source>
</evidence>
<keyword evidence="8" id="KW-0233">DNA recombination</keyword>
<reference evidence="14 15" key="2">
    <citation type="submission" date="2018-10" db="EMBL/GenBank/DDBJ databases">
        <authorList>
            <consortium name="Pathogen Informatics"/>
        </authorList>
    </citation>
    <scope>NUCLEOTIDE SEQUENCE [LARGE SCALE GENOMIC DNA]</scope>
</reference>
<evidence type="ECO:0000313" key="15">
    <source>
        <dbReference type="Proteomes" id="UP000274131"/>
    </source>
</evidence>
<dbReference type="GO" id="GO:0006303">
    <property type="term" value="P:double-strand break repair via nonhomologous end joining"/>
    <property type="evidence" value="ECO:0007669"/>
    <property type="project" value="TreeGrafter"/>
</dbReference>
<keyword evidence="7" id="KW-0269">Exonuclease</keyword>
<organism evidence="16">
    <name type="scientific">Enterobius vermicularis</name>
    <name type="common">Human pinworm</name>
    <dbReference type="NCBI Taxonomy" id="51028"/>
    <lineage>
        <taxon>Eukaryota</taxon>
        <taxon>Metazoa</taxon>
        <taxon>Ecdysozoa</taxon>
        <taxon>Nematoda</taxon>
        <taxon>Chromadorea</taxon>
        <taxon>Rhabditida</taxon>
        <taxon>Spirurina</taxon>
        <taxon>Oxyuridomorpha</taxon>
        <taxon>Oxyuroidea</taxon>
        <taxon>Oxyuridae</taxon>
        <taxon>Enterobius</taxon>
    </lineage>
</organism>
<dbReference type="Pfam" id="PF07522">
    <property type="entry name" value="DRMBL"/>
    <property type="match status" value="1"/>
</dbReference>
<keyword evidence="4" id="KW-0255">Endonuclease</keyword>
<keyword evidence="6" id="KW-0378">Hydrolase</keyword>
<evidence type="ECO:0000256" key="8">
    <source>
        <dbReference type="ARBA" id="ARBA00023172"/>
    </source>
</evidence>
<evidence type="ECO:0000256" key="5">
    <source>
        <dbReference type="ARBA" id="ARBA00022763"/>
    </source>
</evidence>
<evidence type="ECO:0000256" key="2">
    <source>
        <dbReference type="ARBA" id="ARBA00010304"/>
    </source>
</evidence>
<keyword evidence="5" id="KW-0227">DNA damage</keyword>